<dbReference type="PANTHER" id="PTHR23150:SF19">
    <property type="entry name" value="FORMYLGLYCINE-GENERATING ENZYME"/>
    <property type="match status" value="1"/>
</dbReference>
<feature type="signal peptide" evidence="1">
    <location>
        <begin position="1"/>
        <end position="22"/>
    </location>
</feature>
<organism evidence="3 4">
    <name type="scientific">Neolewinella xylanilytica</name>
    <dbReference type="NCBI Taxonomy" id="1514080"/>
    <lineage>
        <taxon>Bacteria</taxon>
        <taxon>Pseudomonadati</taxon>
        <taxon>Bacteroidota</taxon>
        <taxon>Saprospiria</taxon>
        <taxon>Saprospirales</taxon>
        <taxon>Lewinellaceae</taxon>
        <taxon>Neolewinella</taxon>
    </lineage>
</organism>
<keyword evidence="1" id="KW-0732">Signal</keyword>
<accession>A0A2S6I9Q6</accession>
<dbReference type="GO" id="GO:0120147">
    <property type="term" value="F:formylglycine-generating oxidase activity"/>
    <property type="evidence" value="ECO:0007669"/>
    <property type="project" value="TreeGrafter"/>
</dbReference>
<gene>
    <name evidence="3" type="ORF">CLV84_1202</name>
</gene>
<dbReference type="EMBL" id="PTJC01000005">
    <property type="protein sequence ID" value="PPK88237.1"/>
    <property type="molecule type" value="Genomic_DNA"/>
</dbReference>
<evidence type="ECO:0000313" key="3">
    <source>
        <dbReference type="EMBL" id="PPK88237.1"/>
    </source>
</evidence>
<comment type="caution">
    <text evidence="3">The sequence shown here is derived from an EMBL/GenBank/DDBJ whole genome shotgun (WGS) entry which is preliminary data.</text>
</comment>
<dbReference type="AlphaFoldDB" id="A0A2S6I9Q6"/>
<dbReference type="SUPFAM" id="SSF56436">
    <property type="entry name" value="C-type lectin-like"/>
    <property type="match status" value="1"/>
</dbReference>
<proteinExistence type="predicted"/>
<dbReference type="Gene3D" id="3.90.1580.10">
    <property type="entry name" value="paralog of FGE (formylglycine-generating enzyme)"/>
    <property type="match status" value="1"/>
</dbReference>
<dbReference type="Proteomes" id="UP000237662">
    <property type="component" value="Unassembled WGS sequence"/>
</dbReference>
<dbReference type="RefSeq" id="WP_104418802.1">
    <property type="nucleotide sequence ID" value="NZ_PTJC01000005.1"/>
</dbReference>
<evidence type="ECO:0000313" key="4">
    <source>
        <dbReference type="Proteomes" id="UP000237662"/>
    </source>
</evidence>
<dbReference type="InterPro" id="IPR016187">
    <property type="entry name" value="CTDL_fold"/>
</dbReference>
<sequence length="410" mass="46938">MKNQLNTFLAVLLLGLTLSSCGGSRETGELVGTLDRPTWKGVQPYGMVYVPSGFVHVGNSDQDITGTFIQRPKAVTINGFYMDDTEISNNEYRQFMDWVRDSIAHVILGDVDENGNIDWELPIDYGDETLSELYLEEYFAGKKQVNTNLYEYTYSEVDWTEAAQARPRGIDGQGITDYVTEKTVNVYPDTLVWVRDFAYAYNEPMARVYFSHPAYDNYPVVGIDWHMARAFSHWRTTLWNTYNEDALIESFRLPTEYEFEYAARGGKEHAPYPWGGPYVRNSKGCLLANFKPGRGNYADDGGSYTVPVDAYYPNDYGLYNMAGNVAEWTITAFQENGTSFIHDFNPDIRYNAKDDDPVSYKRKVIRGGSWKDISFYLQNGTRTFEYQDTTKSYVGFRNVMSFTGRSINDF</sequence>
<dbReference type="InterPro" id="IPR051043">
    <property type="entry name" value="Sulfatase_Mod_Factor_Kinase"/>
</dbReference>
<feature type="chain" id="PRO_5015703341" evidence="1">
    <location>
        <begin position="23"/>
        <end position="410"/>
    </location>
</feature>
<dbReference type="InterPro" id="IPR042095">
    <property type="entry name" value="SUMF_sf"/>
</dbReference>
<name>A0A2S6I9Q6_9BACT</name>
<keyword evidence="3" id="KW-0449">Lipoprotein</keyword>
<evidence type="ECO:0000259" key="2">
    <source>
        <dbReference type="Pfam" id="PF03781"/>
    </source>
</evidence>
<keyword evidence="4" id="KW-1185">Reference proteome</keyword>
<dbReference type="OrthoDB" id="9773278at2"/>
<feature type="domain" description="Sulfatase-modifying factor enzyme-like" evidence="2">
    <location>
        <begin position="46"/>
        <end position="399"/>
    </location>
</feature>
<dbReference type="InterPro" id="IPR005532">
    <property type="entry name" value="SUMF_dom"/>
</dbReference>
<protein>
    <submittedName>
        <fullName evidence="3">Gliding motility-associated lipoprotein GldK/gliding motility-associated lipoprotein GldK,TIGR03529</fullName>
    </submittedName>
</protein>
<evidence type="ECO:0000256" key="1">
    <source>
        <dbReference type="SAM" id="SignalP"/>
    </source>
</evidence>
<reference evidence="3 4" key="1">
    <citation type="submission" date="2018-02" db="EMBL/GenBank/DDBJ databases">
        <title>Genomic Encyclopedia of Archaeal and Bacterial Type Strains, Phase II (KMG-II): from individual species to whole genera.</title>
        <authorList>
            <person name="Goeker M."/>
        </authorList>
    </citation>
    <scope>NUCLEOTIDE SEQUENCE [LARGE SCALE GENOMIC DNA]</scope>
    <source>
        <strain evidence="3 4">DSM 29526</strain>
    </source>
</reference>
<dbReference type="PROSITE" id="PS51257">
    <property type="entry name" value="PROKAR_LIPOPROTEIN"/>
    <property type="match status" value="1"/>
</dbReference>
<dbReference type="Pfam" id="PF03781">
    <property type="entry name" value="FGE-sulfatase"/>
    <property type="match status" value="1"/>
</dbReference>
<dbReference type="PANTHER" id="PTHR23150">
    <property type="entry name" value="SULFATASE MODIFYING FACTOR 1, 2"/>
    <property type="match status" value="1"/>
</dbReference>